<feature type="region of interest" description="Disordered" evidence="2">
    <location>
        <begin position="175"/>
        <end position="196"/>
    </location>
</feature>
<protein>
    <recommendedName>
        <fullName evidence="6">Transmembrane protein</fullName>
    </recommendedName>
</protein>
<evidence type="ECO:0000313" key="4">
    <source>
        <dbReference type="EMBL" id="KAJ7220199.1"/>
    </source>
</evidence>
<accession>A0AAD6VRU8</accession>
<evidence type="ECO:0000256" key="3">
    <source>
        <dbReference type="SAM" id="Phobius"/>
    </source>
</evidence>
<feature type="region of interest" description="Disordered" evidence="2">
    <location>
        <begin position="80"/>
        <end position="103"/>
    </location>
</feature>
<sequence length="263" mass="28892">MTTSRRSETTTASYESPLAGGQSSTTEIPGGNTQGSGGMNPSGRTRRSAQTINIIVPIICIGITLCVLGLYIWRRQQQRRNRARQTLVPTMDTTHGPHSDDYERDDAHARLERQSEKTFLRNPTSTTFSVSVPSPSKGTFRLPDLLVDVGADTSVTASESRDLAGARATILPNTDSDIADWSEQSEDTGGHTDAIRDRHVPNDRELTVAPASALPESRQEVSEATELRQQNETLRNQVAHLEMQMQIERELGLAAEPPPRYAQ</sequence>
<comment type="caution">
    <text evidence="4">The sequence shown here is derived from an EMBL/GenBank/DDBJ whole genome shotgun (WGS) entry which is preliminary data.</text>
</comment>
<evidence type="ECO:0000256" key="2">
    <source>
        <dbReference type="SAM" id="MobiDB-lite"/>
    </source>
</evidence>
<reference evidence="4" key="1">
    <citation type="submission" date="2023-03" db="EMBL/GenBank/DDBJ databases">
        <title>Massive genome expansion in bonnet fungi (Mycena s.s.) driven by repeated elements and novel gene families across ecological guilds.</title>
        <authorList>
            <consortium name="Lawrence Berkeley National Laboratory"/>
            <person name="Harder C.B."/>
            <person name="Miyauchi S."/>
            <person name="Viragh M."/>
            <person name="Kuo A."/>
            <person name="Thoen E."/>
            <person name="Andreopoulos B."/>
            <person name="Lu D."/>
            <person name="Skrede I."/>
            <person name="Drula E."/>
            <person name="Henrissat B."/>
            <person name="Morin E."/>
            <person name="Kohler A."/>
            <person name="Barry K."/>
            <person name="LaButti K."/>
            <person name="Morin E."/>
            <person name="Salamov A."/>
            <person name="Lipzen A."/>
            <person name="Mereny Z."/>
            <person name="Hegedus B."/>
            <person name="Baldrian P."/>
            <person name="Stursova M."/>
            <person name="Weitz H."/>
            <person name="Taylor A."/>
            <person name="Grigoriev I.V."/>
            <person name="Nagy L.G."/>
            <person name="Martin F."/>
            <person name="Kauserud H."/>
        </authorList>
    </citation>
    <scope>NUCLEOTIDE SEQUENCE</scope>
    <source>
        <strain evidence="4">9144</strain>
    </source>
</reference>
<keyword evidence="3" id="KW-0472">Membrane</keyword>
<dbReference type="Proteomes" id="UP001219525">
    <property type="component" value="Unassembled WGS sequence"/>
</dbReference>
<evidence type="ECO:0008006" key="6">
    <source>
        <dbReference type="Google" id="ProtNLM"/>
    </source>
</evidence>
<name>A0AAD6VRU8_9AGAR</name>
<dbReference type="EMBL" id="JARJCW010000010">
    <property type="protein sequence ID" value="KAJ7220199.1"/>
    <property type="molecule type" value="Genomic_DNA"/>
</dbReference>
<feature type="coiled-coil region" evidence="1">
    <location>
        <begin position="217"/>
        <end position="251"/>
    </location>
</feature>
<feature type="region of interest" description="Disordered" evidence="2">
    <location>
        <begin position="1"/>
        <end position="45"/>
    </location>
</feature>
<organism evidence="4 5">
    <name type="scientific">Mycena pura</name>
    <dbReference type="NCBI Taxonomy" id="153505"/>
    <lineage>
        <taxon>Eukaryota</taxon>
        <taxon>Fungi</taxon>
        <taxon>Dikarya</taxon>
        <taxon>Basidiomycota</taxon>
        <taxon>Agaricomycotina</taxon>
        <taxon>Agaricomycetes</taxon>
        <taxon>Agaricomycetidae</taxon>
        <taxon>Agaricales</taxon>
        <taxon>Marasmiineae</taxon>
        <taxon>Mycenaceae</taxon>
        <taxon>Mycena</taxon>
    </lineage>
</organism>
<feature type="transmembrane region" description="Helical" evidence="3">
    <location>
        <begin position="54"/>
        <end position="73"/>
    </location>
</feature>
<gene>
    <name evidence="4" type="ORF">GGX14DRAFT_433773</name>
</gene>
<evidence type="ECO:0000313" key="5">
    <source>
        <dbReference type="Proteomes" id="UP001219525"/>
    </source>
</evidence>
<proteinExistence type="predicted"/>
<keyword evidence="5" id="KW-1185">Reference proteome</keyword>
<keyword evidence="3" id="KW-1133">Transmembrane helix</keyword>
<keyword evidence="3" id="KW-0812">Transmembrane</keyword>
<dbReference type="AlphaFoldDB" id="A0AAD6VRU8"/>
<keyword evidence="1" id="KW-0175">Coiled coil</keyword>
<feature type="compositionally biased region" description="Acidic residues" evidence="2">
    <location>
        <begin position="177"/>
        <end position="186"/>
    </location>
</feature>
<evidence type="ECO:0000256" key="1">
    <source>
        <dbReference type="SAM" id="Coils"/>
    </source>
</evidence>